<evidence type="ECO:0000313" key="1">
    <source>
        <dbReference type="EMBL" id="KAK1862134.1"/>
    </source>
</evidence>
<comment type="caution">
    <text evidence="1">The sequence shown here is derived from an EMBL/GenBank/DDBJ whole genome shotgun (WGS) entry which is preliminary data.</text>
</comment>
<accession>A0ACC3BWQ2</accession>
<evidence type="ECO:0000313" key="2">
    <source>
        <dbReference type="Proteomes" id="UP000798662"/>
    </source>
</evidence>
<organism evidence="1 2">
    <name type="scientific">Pyropia yezoensis</name>
    <name type="common">Susabi-nori</name>
    <name type="synonym">Porphyra yezoensis</name>
    <dbReference type="NCBI Taxonomy" id="2788"/>
    <lineage>
        <taxon>Eukaryota</taxon>
        <taxon>Rhodophyta</taxon>
        <taxon>Bangiophyceae</taxon>
        <taxon>Bangiales</taxon>
        <taxon>Bangiaceae</taxon>
        <taxon>Pyropia</taxon>
    </lineage>
</organism>
<reference evidence="1" key="1">
    <citation type="submission" date="2019-11" db="EMBL/GenBank/DDBJ databases">
        <title>Nori genome reveals adaptations in red seaweeds to the harsh intertidal environment.</title>
        <authorList>
            <person name="Wang D."/>
            <person name="Mao Y."/>
        </authorList>
    </citation>
    <scope>NUCLEOTIDE SEQUENCE</scope>
    <source>
        <tissue evidence="1">Gametophyte</tissue>
    </source>
</reference>
<protein>
    <submittedName>
        <fullName evidence="1">Uncharacterized protein</fullName>
    </submittedName>
</protein>
<sequence length="282" mass="28988">MARSWQPLRLRAAAPVVALVVLLVGWSAAEVAGDCVAVVNISSFYPRTTLLAGEEGNLEKYPLQNVNFSDSSTPITVSAGWHLNVRVRIDPACPSDNNSLASWTFWAAAISLSAPGTSRTLYTDTTWEVRSDDECCYSPPGLGPEQVDHEVPPDWAGTWLTHPPRSDTIRSTWSQFKYVFPRNVCDGLPSAAATAAADAAAAAAAATRALADERSRAGGRGDSPGGWTTTPIAVAGALGTLAAGAAAAAAALAATLASERRRGTVGGAVGGGQAGGDARATA</sequence>
<name>A0ACC3BWQ2_PYRYE</name>
<dbReference type="EMBL" id="CM020618">
    <property type="protein sequence ID" value="KAK1862134.1"/>
    <property type="molecule type" value="Genomic_DNA"/>
</dbReference>
<proteinExistence type="predicted"/>
<gene>
    <name evidence="1" type="ORF">I4F81_004710</name>
</gene>
<dbReference type="Proteomes" id="UP000798662">
    <property type="component" value="Chromosome 1"/>
</dbReference>
<keyword evidence="2" id="KW-1185">Reference proteome</keyword>